<evidence type="ECO:0000313" key="2">
    <source>
        <dbReference type="Proteomes" id="UP001149411"/>
    </source>
</evidence>
<dbReference type="Proteomes" id="UP001149411">
    <property type="component" value="Unassembled WGS sequence"/>
</dbReference>
<accession>A0A9Q4GFL4</accession>
<dbReference type="PANTHER" id="PTHR33639:SF2">
    <property type="entry name" value="DUF393 DOMAIN-CONTAINING PROTEIN"/>
    <property type="match status" value="1"/>
</dbReference>
<dbReference type="EMBL" id="RKLV01000002">
    <property type="protein sequence ID" value="MCX2818269.1"/>
    <property type="molecule type" value="Genomic_DNA"/>
</dbReference>
<dbReference type="GO" id="GO:0015035">
    <property type="term" value="F:protein-disulfide reductase activity"/>
    <property type="evidence" value="ECO:0007669"/>
    <property type="project" value="InterPro"/>
</dbReference>
<gene>
    <name evidence="1" type="ORF">EGH25_02740</name>
</gene>
<dbReference type="InterPro" id="IPR052927">
    <property type="entry name" value="DCC_oxidoreductase"/>
</dbReference>
<comment type="caution">
    <text evidence="1">The sequence shown here is derived from an EMBL/GenBank/DDBJ whole genome shotgun (WGS) entry which is preliminary data.</text>
</comment>
<dbReference type="Pfam" id="PF04134">
    <property type="entry name" value="DCC1-like"/>
    <property type="match status" value="1"/>
</dbReference>
<organism evidence="1 2">
    <name type="scientific">Halorutilus salinus</name>
    <dbReference type="NCBI Taxonomy" id="2487751"/>
    <lineage>
        <taxon>Archaea</taxon>
        <taxon>Methanobacteriati</taxon>
        <taxon>Methanobacteriota</taxon>
        <taxon>Stenosarchaea group</taxon>
        <taxon>Halobacteria</taxon>
        <taxon>Halorutilales</taxon>
        <taxon>Halorutilaceae</taxon>
        <taxon>Halorutilus</taxon>
    </lineage>
</organism>
<reference evidence="1" key="1">
    <citation type="submission" date="2022-09" db="EMBL/GenBank/DDBJ databases">
        <title>Haloadaptaus new haloarchaeum isolated from saline soil.</title>
        <authorList>
            <person name="Duran-Viseras A."/>
            <person name="Sanchez-Porro C."/>
            <person name="Ventosa A."/>
        </authorList>
    </citation>
    <scope>NUCLEOTIDE SEQUENCE</scope>
    <source>
        <strain evidence="1">F3-133</strain>
    </source>
</reference>
<evidence type="ECO:0000313" key="1">
    <source>
        <dbReference type="EMBL" id="MCX2818269.1"/>
    </source>
</evidence>
<keyword evidence="2" id="KW-1185">Reference proteome</keyword>
<dbReference type="AlphaFoldDB" id="A0A9Q4GFL4"/>
<dbReference type="RefSeq" id="WP_266086013.1">
    <property type="nucleotide sequence ID" value="NZ_RKLV01000002.1"/>
</dbReference>
<sequence length="135" mass="15511">MEQNRPVLLFDGVCNLCNSFVNFVMERDDDFAFASIQSDEGARLIREAGLSPEDLETFVVIDGDDVYTKSRAGLEVLRRLGLPYSLVYPAVIAPRFLRDPVYNLIASNRYDWFGKRDECRVPDDETKDRFLSSEF</sequence>
<protein>
    <submittedName>
        <fullName evidence="1">DCC1-like thiol-disulfide oxidoreductase family protein</fullName>
    </submittedName>
</protein>
<dbReference type="InterPro" id="IPR007263">
    <property type="entry name" value="DCC1-like"/>
</dbReference>
<proteinExistence type="predicted"/>
<name>A0A9Q4GFL4_9EURY</name>
<dbReference type="PANTHER" id="PTHR33639">
    <property type="entry name" value="THIOL-DISULFIDE OXIDOREDUCTASE DCC"/>
    <property type="match status" value="1"/>
</dbReference>